<dbReference type="EMBL" id="GBXM01100874">
    <property type="protein sequence ID" value="JAH07703.1"/>
    <property type="molecule type" value="Transcribed_RNA"/>
</dbReference>
<reference evidence="1" key="1">
    <citation type="submission" date="2014-11" db="EMBL/GenBank/DDBJ databases">
        <authorList>
            <person name="Amaro Gonzalez C."/>
        </authorList>
    </citation>
    <scope>NUCLEOTIDE SEQUENCE</scope>
</reference>
<name>A0A0E9PV02_ANGAN</name>
<accession>A0A0E9PV02</accession>
<evidence type="ECO:0000313" key="1">
    <source>
        <dbReference type="EMBL" id="JAH07703.1"/>
    </source>
</evidence>
<proteinExistence type="predicted"/>
<organism evidence="1">
    <name type="scientific">Anguilla anguilla</name>
    <name type="common">European freshwater eel</name>
    <name type="synonym">Muraena anguilla</name>
    <dbReference type="NCBI Taxonomy" id="7936"/>
    <lineage>
        <taxon>Eukaryota</taxon>
        <taxon>Metazoa</taxon>
        <taxon>Chordata</taxon>
        <taxon>Craniata</taxon>
        <taxon>Vertebrata</taxon>
        <taxon>Euteleostomi</taxon>
        <taxon>Actinopterygii</taxon>
        <taxon>Neopterygii</taxon>
        <taxon>Teleostei</taxon>
        <taxon>Anguilliformes</taxon>
        <taxon>Anguillidae</taxon>
        <taxon>Anguilla</taxon>
    </lineage>
</organism>
<reference evidence="1" key="2">
    <citation type="journal article" date="2015" name="Fish Shellfish Immunol.">
        <title>Early steps in the European eel (Anguilla anguilla)-Vibrio vulnificus interaction in the gills: Role of the RtxA13 toxin.</title>
        <authorList>
            <person name="Callol A."/>
            <person name="Pajuelo D."/>
            <person name="Ebbesson L."/>
            <person name="Teles M."/>
            <person name="MacKenzie S."/>
            <person name="Amaro C."/>
        </authorList>
    </citation>
    <scope>NUCLEOTIDE SEQUENCE</scope>
</reference>
<sequence>MTALVVRPEVPLGTYRQVTSDILPVIVHLP</sequence>
<protein>
    <submittedName>
        <fullName evidence="1">Uncharacterized protein</fullName>
    </submittedName>
</protein>
<dbReference type="AlphaFoldDB" id="A0A0E9PV02"/>